<evidence type="ECO:0000313" key="3">
    <source>
        <dbReference type="EMBL" id="GAA3856872.1"/>
    </source>
</evidence>
<name>A0ABP7JWU6_9PSEU</name>
<dbReference type="InterPro" id="IPR036291">
    <property type="entry name" value="NAD(P)-bd_dom_sf"/>
</dbReference>
<dbReference type="Gene3D" id="3.40.50.720">
    <property type="entry name" value="NAD(P)-binding Rossmann-like Domain"/>
    <property type="match status" value="1"/>
</dbReference>
<keyword evidence="2" id="KW-0560">Oxidoreductase</keyword>
<dbReference type="Pfam" id="PF00106">
    <property type="entry name" value="adh_short"/>
    <property type="match status" value="1"/>
</dbReference>
<accession>A0ABP7JWU6</accession>
<dbReference type="Proteomes" id="UP001501624">
    <property type="component" value="Unassembled WGS sequence"/>
</dbReference>
<evidence type="ECO:0008006" key="5">
    <source>
        <dbReference type="Google" id="ProtNLM"/>
    </source>
</evidence>
<dbReference type="PANTHER" id="PTHR44196:SF1">
    <property type="entry name" value="DEHYDROGENASE_REDUCTASE SDR FAMILY MEMBER 7B"/>
    <property type="match status" value="1"/>
</dbReference>
<comment type="caution">
    <text evidence="3">The sequence shown here is derived from an EMBL/GenBank/DDBJ whole genome shotgun (WGS) entry which is preliminary data.</text>
</comment>
<dbReference type="PANTHER" id="PTHR44196">
    <property type="entry name" value="DEHYDROGENASE/REDUCTASE SDR FAMILY MEMBER 7B"/>
    <property type="match status" value="1"/>
</dbReference>
<sequence length="184" mass="19520">MEPRPVAVVIGDSRRLVEAIVRSLAGSHDVRVAGDAAAACPPGRPWTELDRVPAGVEILVHCADVYADGPLRETSAQAWRELYQANLFGFAELAHRLLPALRAARGHIIVVESARITDSPVNRAAYVGSRAALSVLTEALRDEEEGHGVRVTVIDPAEDPAAGAPIPDRAESIAGAVRSVTSLR</sequence>
<dbReference type="EMBL" id="BAABCM010000026">
    <property type="protein sequence ID" value="GAA3856872.1"/>
    <property type="molecule type" value="Genomic_DNA"/>
</dbReference>
<proteinExistence type="inferred from homology"/>
<organism evidence="3 4">
    <name type="scientific">Amycolatopsis tucumanensis</name>
    <dbReference type="NCBI Taxonomy" id="401106"/>
    <lineage>
        <taxon>Bacteria</taxon>
        <taxon>Bacillati</taxon>
        <taxon>Actinomycetota</taxon>
        <taxon>Actinomycetes</taxon>
        <taxon>Pseudonocardiales</taxon>
        <taxon>Pseudonocardiaceae</taxon>
        <taxon>Amycolatopsis</taxon>
    </lineage>
</organism>
<evidence type="ECO:0000313" key="4">
    <source>
        <dbReference type="Proteomes" id="UP001501624"/>
    </source>
</evidence>
<evidence type="ECO:0000256" key="2">
    <source>
        <dbReference type="ARBA" id="ARBA00023002"/>
    </source>
</evidence>
<dbReference type="InterPro" id="IPR002347">
    <property type="entry name" value="SDR_fam"/>
</dbReference>
<protein>
    <recommendedName>
        <fullName evidence="5">Short-chain dehydrogenase</fullName>
    </recommendedName>
</protein>
<dbReference type="PRINTS" id="PR00081">
    <property type="entry name" value="GDHRDH"/>
</dbReference>
<gene>
    <name evidence="3" type="ORF">GCM10022380_87920</name>
</gene>
<dbReference type="SUPFAM" id="SSF51735">
    <property type="entry name" value="NAD(P)-binding Rossmann-fold domains"/>
    <property type="match status" value="1"/>
</dbReference>
<evidence type="ECO:0000256" key="1">
    <source>
        <dbReference type="ARBA" id="ARBA00006484"/>
    </source>
</evidence>
<reference evidence="4" key="1">
    <citation type="journal article" date="2019" name="Int. J. Syst. Evol. Microbiol.">
        <title>The Global Catalogue of Microorganisms (GCM) 10K type strain sequencing project: providing services to taxonomists for standard genome sequencing and annotation.</title>
        <authorList>
            <consortium name="The Broad Institute Genomics Platform"/>
            <consortium name="The Broad Institute Genome Sequencing Center for Infectious Disease"/>
            <person name="Wu L."/>
            <person name="Ma J."/>
        </authorList>
    </citation>
    <scope>NUCLEOTIDE SEQUENCE [LARGE SCALE GENOMIC DNA]</scope>
    <source>
        <strain evidence="4">JCM 17017</strain>
    </source>
</reference>
<comment type="similarity">
    <text evidence="1">Belongs to the short-chain dehydrogenases/reductases (SDR) family.</text>
</comment>
<keyword evidence="4" id="KW-1185">Reference proteome</keyword>